<proteinExistence type="predicted"/>
<evidence type="ECO:0000313" key="2">
    <source>
        <dbReference type="Proteomes" id="UP001165960"/>
    </source>
</evidence>
<name>A0ACC2THZ6_9FUNG</name>
<protein>
    <submittedName>
        <fullName evidence="1">Uncharacterized protein</fullName>
    </submittedName>
</protein>
<dbReference type="Proteomes" id="UP001165960">
    <property type="component" value="Unassembled WGS sequence"/>
</dbReference>
<accession>A0ACC2THZ6</accession>
<sequence>MPCFITVYSNKAQSLLVRSGHLGLPVAFSVQLIPLGLPGIVSGSLLGAEKRCFPVARSMAGPYRLLQILAASVRATNPCPLGVLHPVHL</sequence>
<organism evidence="1 2">
    <name type="scientific">Entomophthora muscae</name>
    <dbReference type="NCBI Taxonomy" id="34485"/>
    <lineage>
        <taxon>Eukaryota</taxon>
        <taxon>Fungi</taxon>
        <taxon>Fungi incertae sedis</taxon>
        <taxon>Zoopagomycota</taxon>
        <taxon>Entomophthoromycotina</taxon>
        <taxon>Entomophthoromycetes</taxon>
        <taxon>Entomophthorales</taxon>
        <taxon>Entomophthoraceae</taxon>
        <taxon>Entomophthora</taxon>
    </lineage>
</organism>
<comment type="caution">
    <text evidence="1">The sequence shown here is derived from an EMBL/GenBank/DDBJ whole genome shotgun (WGS) entry which is preliminary data.</text>
</comment>
<gene>
    <name evidence="1" type="ORF">DSO57_1009222</name>
</gene>
<reference evidence="1" key="1">
    <citation type="submission" date="2022-04" db="EMBL/GenBank/DDBJ databases">
        <title>Genome of the entomopathogenic fungus Entomophthora muscae.</title>
        <authorList>
            <person name="Elya C."/>
            <person name="Lovett B.R."/>
            <person name="Lee E."/>
            <person name="Macias A.M."/>
            <person name="Hajek A.E."/>
            <person name="De Bivort B.L."/>
            <person name="Kasson M.T."/>
            <person name="De Fine Licht H.H."/>
            <person name="Stajich J.E."/>
        </authorList>
    </citation>
    <scope>NUCLEOTIDE SEQUENCE</scope>
    <source>
        <strain evidence="1">Berkeley</strain>
    </source>
</reference>
<keyword evidence="2" id="KW-1185">Reference proteome</keyword>
<evidence type="ECO:0000313" key="1">
    <source>
        <dbReference type="EMBL" id="KAJ9074142.1"/>
    </source>
</evidence>
<dbReference type="EMBL" id="QTSX02002869">
    <property type="protein sequence ID" value="KAJ9074142.1"/>
    <property type="molecule type" value="Genomic_DNA"/>
</dbReference>